<sequence length="130" mass="15046">MVRASSPRVVKNVTQTIIDNVVKARRKPLDVPVPPLAIARRELQINGIDSVLQLRAYLDKRITDAIVNNTSATMREVRESALEEFDGVRRFTQRFKKAKWLKRVSKRIFKEHTPTRAHLAPESMILTNEW</sequence>
<comment type="caution">
    <text evidence="1">The sequence shown here is derived from an EMBL/GenBank/DDBJ whole genome shotgun (WGS) entry which is preliminary data.</text>
</comment>
<keyword evidence="2" id="KW-1185">Reference proteome</keyword>
<organism evidence="1 2">
    <name type="scientific">Prymnesium parvum</name>
    <name type="common">Toxic golden alga</name>
    <dbReference type="NCBI Taxonomy" id="97485"/>
    <lineage>
        <taxon>Eukaryota</taxon>
        <taxon>Haptista</taxon>
        <taxon>Haptophyta</taxon>
        <taxon>Prymnesiophyceae</taxon>
        <taxon>Prymnesiales</taxon>
        <taxon>Prymnesiaceae</taxon>
        <taxon>Prymnesium</taxon>
    </lineage>
</organism>
<evidence type="ECO:0000313" key="1">
    <source>
        <dbReference type="EMBL" id="KAL1514760.1"/>
    </source>
</evidence>
<dbReference type="EMBL" id="JBGBPQ010000012">
    <property type="protein sequence ID" value="KAL1514760.1"/>
    <property type="molecule type" value="Genomic_DNA"/>
</dbReference>
<protein>
    <submittedName>
        <fullName evidence="1">Uncharacterized protein</fullName>
    </submittedName>
</protein>
<dbReference type="Proteomes" id="UP001515480">
    <property type="component" value="Unassembled WGS sequence"/>
</dbReference>
<evidence type="ECO:0000313" key="2">
    <source>
        <dbReference type="Proteomes" id="UP001515480"/>
    </source>
</evidence>
<accession>A0AB34J7R0</accession>
<dbReference type="AlphaFoldDB" id="A0AB34J7R0"/>
<name>A0AB34J7R0_PRYPA</name>
<proteinExistence type="predicted"/>
<reference evidence="1 2" key="1">
    <citation type="journal article" date="2024" name="Science">
        <title>Giant polyketide synthase enzymes in the biosynthesis of giant marine polyether toxins.</title>
        <authorList>
            <person name="Fallon T.R."/>
            <person name="Shende V.V."/>
            <person name="Wierzbicki I.H."/>
            <person name="Pendleton A.L."/>
            <person name="Watervoot N.F."/>
            <person name="Auber R.P."/>
            <person name="Gonzalez D.J."/>
            <person name="Wisecaver J.H."/>
            <person name="Moore B.S."/>
        </authorList>
    </citation>
    <scope>NUCLEOTIDE SEQUENCE [LARGE SCALE GENOMIC DNA]</scope>
    <source>
        <strain evidence="1 2">12B1</strain>
    </source>
</reference>
<gene>
    <name evidence="1" type="ORF">AB1Y20_003846</name>
</gene>